<feature type="transmembrane region" description="Helical" evidence="6">
    <location>
        <begin position="74"/>
        <end position="94"/>
    </location>
</feature>
<gene>
    <name evidence="8" type="ORF">FOZ63_022906</name>
</gene>
<keyword evidence="2" id="KW-0813">Transport</keyword>
<evidence type="ECO:0000256" key="4">
    <source>
        <dbReference type="ARBA" id="ARBA00022989"/>
    </source>
</evidence>
<dbReference type="Pfam" id="PF07690">
    <property type="entry name" value="MFS_1"/>
    <property type="match status" value="1"/>
</dbReference>
<keyword evidence="3 6" id="KW-0812">Transmembrane</keyword>
<dbReference type="InterPro" id="IPR011701">
    <property type="entry name" value="MFS"/>
</dbReference>
<dbReference type="InterPro" id="IPR036259">
    <property type="entry name" value="MFS_trans_sf"/>
</dbReference>
<feature type="transmembrane region" description="Helical" evidence="6">
    <location>
        <begin position="106"/>
        <end position="127"/>
    </location>
</feature>
<evidence type="ECO:0000256" key="6">
    <source>
        <dbReference type="SAM" id="Phobius"/>
    </source>
</evidence>
<sequence>MPDSSEDPLLVDEHHHHSRGRQRLWLSLKYHPRRVAEVALLLAMVYVEWMGITIIAPLTPWFRKKLSPEMDGGAAASIMVASYAVGTTVGSLISGPISDRIGRRPVFLVGLTLFAASYFLAAISWNLMSFACFRALGGLASGNRPVFIAFLADISDPRDSAFYGVLLATTVNAAISIGPMIGGALALVKLEFPLYLFGGISCVLLVLLFFVLRESHHDRSTTDAGGHVTDIAYDDRESYPNRWLFPTIAMLALTAFCARYIITGWSTVFGLLGAERYGLNSAQNGLSLGLQACVLILLSIGYIPITRAVLSPALTAAVGLAVSSLLVVVPFLHNVYWTTAIGAAPGIGCCLFFSGMVYFITILSPGSRRGFFSSFVYTSSNIGAVCGPIFSGTLYDADPSLFTMSCGLYIPGLCSNCAGRKAVMLQDLCKRHGLPCKLYNYPHWDCPAKLDYSSVYNAARDALLGVATAKSPAVVLAASMGCHFGLRLALNYPVLIKAIVSVGGSYNPGACWRLEDSSEWVYVASQYAEDDGAYKVPKAFLRDMQANYISNFEDIRVPVEVVHGTNDESVPVETGEKLAQLLPRGKLHLIEGGDHRLSTEEDLRIIEHLLEKYLFD</sequence>
<evidence type="ECO:0000256" key="1">
    <source>
        <dbReference type="ARBA" id="ARBA00004141"/>
    </source>
</evidence>
<dbReference type="PROSITE" id="PS00216">
    <property type="entry name" value="SUGAR_TRANSPORT_1"/>
    <property type="match status" value="1"/>
</dbReference>
<dbReference type="EMBL" id="JABANO010035756">
    <property type="protein sequence ID" value="KAF4702961.1"/>
    <property type="molecule type" value="Genomic_DNA"/>
</dbReference>
<dbReference type="GO" id="GO:0016020">
    <property type="term" value="C:membrane"/>
    <property type="evidence" value="ECO:0007669"/>
    <property type="project" value="UniProtKB-SubCell"/>
</dbReference>
<feature type="transmembrane region" description="Helical" evidence="6">
    <location>
        <begin position="38"/>
        <end position="62"/>
    </location>
</feature>
<organism evidence="8 9">
    <name type="scientific">Perkinsus olseni</name>
    <name type="common">Perkinsus atlanticus</name>
    <dbReference type="NCBI Taxonomy" id="32597"/>
    <lineage>
        <taxon>Eukaryota</taxon>
        <taxon>Sar</taxon>
        <taxon>Alveolata</taxon>
        <taxon>Perkinsozoa</taxon>
        <taxon>Perkinsea</taxon>
        <taxon>Perkinsida</taxon>
        <taxon>Perkinsidae</taxon>
        <taxon>Perkinsus</taxon>
    </lineage>
</organism>
<dbReference type="PANTHER" id="PTHR23504:SF15">
    <property type="entry name" value="MAJOR FACILITATOR SUPERFAMILY (MFS) PROFILE DOMAIN-CONTAINING PROTEIN"/>
    <property type="match status" value="1"/>
</dbReference>
<proteinExistence type="predicted"/>
<protein>
    <recommendedName>
        <fullName evidence="7">Major facilitator superfamily (MFS) profile domain-containing protein</fullName>
    </recommendedName>
</protein>
<dbReference type="AlphaFoldDB" id="A0A7J6Q4Q0"/>
<dbReference type="InterPro" id="IPR020846">
    <property type="entry name" value="MFS_dom"/>
</dbReference>
<dbReference type="Gene3D" id="3.40.50.1820">
    <property type="entry name" value="alpha/beta hydrolase"/>
    <property type="match status" value="1"/>
</dbReference>
<dbReference type="PROSITE" id="PS50850">
    <property type="entry name" value="MFS"/>
    <property type="match status" value="1"/>
</dbReference>
<dbReference type="SUPFAM" id="SSF103473">
    <property type="entry name" value="MFS general substrate transporter"/>
    <property type="match status" value="1"/>
</dbReference>
<reference evidence="8 9" key="1">
    <citation type="submission" date="2020-04" db="EMBL/GenBank/DDBJ databases">
        <title>Perkinsus olseni comparative genomics.</title>
        <authorList>
            <person name="Bogema D.R."/>
        </authorList>
    </citation>
    <scope>NUCLEOTIDE SEQUENCE [LARGE SCALE GENOMIC DNA]</scope>
    <source>
        <strain evidence="8 9">ATCC PRA-207</strain>
    </source>
</reference>
<keyword evidence="9" id="KW-1185">Reference proteome</keyword>
<feature type="transmembrane region" description="Helical" evidence="6">
    <location>
        <begin position="335"/>
        <end position="360"/>
    </location>
</feature>
<dbReference type="InterPro" id="IPR029058">
    <property type="entry name" value="AB_hydrolase_fold"/>
</dbReference>
<accession>A0A7J6Q4Q0</accession>
<keyword evidence="4 6" id="KW-1133">Transmembrane helix</keyword>
<evidence type="ECO:0000259" key="7">
    <source>
        <dbReference type="PROSITE" id="PS50850"/>
    </source>
</evidence>
<dbReference type="GO" id="GO:0022857">
    <property type="term" value="F:transmembrane transporter activity"/>
    <property type="evidence" value="ECO:0007669"/>
    <property type="project" value="InterPro"/>
</dbReference>
<evidence type="ECO:0000313" key="9">
    <source>
        <dbReference type="Proteomes" id="UP000553632"/>
    </source>
</evidence>
<feature type="transmembrane region" description="Helical" evidence="6">
    <location>
        <begin position="194"/>
        <end position="212"/>
    </location>
</feature>
<keyword evidence="5 6" id="KW-0472">Membrane</keyword>
<feature type="transmembrane region" description="Helical" evidence="6">
    <location>
        <begin position="282"/>
        <end position="302"/>
    </location>
</feature>
<evidence type="ECO:0000256" key="2">
    <source>
        <dbReference type="ARBA" id="ARBA00022448"/>
    </source>
</evidence>
<evidence type="ECO:0000256" key="5">
    <source>
        <dbReference type="ARBA" id="ARBA00023136"/>
    </source>
</evidence>
<dbReference type="Gene3D" id="1.20.1250.20">
    <property type="entry name" value="MFS general substrate transporter like domains"/>
    <property type="match status" value="1"/>
</dbReference>
<dbReference type="SUPFAM" id="SSF53474">
    <property type="entry name" value="alpha/beta-Hydrolases"/>
    <property type="match status" value="1"/>
</dbReference>
<evidence type="ECO:0000313" key="8">
    <source>
        <dbReference type="EMBL" id="KAF4702961.1"/>
    </source>
</evidence>
<dbReference type="PANTHER" id="PTHR23504">
    <property type="entry name" value="MAJOR FACILITATOR SUPERFAMILY DOMAIN-CONTAINING PROTEIN 10"/>
    <property type="match status" value="1"/>
</dbReference>
<feature type="domain" description="Major facilitator superfamily (MFS) profile" evidence="7">
    <location>
        <begin position="37"/>
        <end position="423"/>
    </location>
</feature>
<name>A0A7J6Q4Q0_PEROL</name>
<evidence type="ECO:0000256" key="3">
    <source>
        <dbReference type="ARBA" id="ARBA00022692"/>
    </source>
</evidence>
<comment type="subcellular location">
    <subcellularLocation>
        <location evidence="1">Membrane</location>
        <topology evidence="1">Multi-pass membrane protein</topology>
    </subcellularLocation>
</comment>
<feature type="transmembrane region" description="Helical" evidence="6">
    <location>
        <begin position="243"/>
        <end position="262"/>
    </location>
</feature>
<dbReference type="PRINTS" id="PR01035">
    <property type="entry name" value="TCRTETA"/>
</dbReference>
<dbReference type="Proteomes" id="UP000553632">
    <property type="component" value="Unassembled WGS sequence"/>
</dbReference>
<dbReference type="InterPro" id="IPR005829">
    <property type="entry name" value="Sugar_transporter_CS"/>
</dbReference>
<dbReference type="InterPro" id="IPR001958">
    <property type="entry name" value="Tet-R_TetA/multi-R_MdtG-like"/>
</dbReference>
<feature type="transmembrane region" description="Helical" evidence="6">
    <location>
        <begin position="164"/>
        <end position="188"/>
    </location>
</feature>
<feature type="transmembrane region" description="Helical" evidence="6">
    <location>
        <begin position="309"/>
        <end position="329"/>
    </location>
</feature>
<comment type="caution">
    <text evidence="8">The sequence shown here is derived from an EMBL/GenBank/DDBJ whole genome shotgun (WGS) entry which is preliminary data.</text>
</comment>